<dbReference type="InterPro" id="IPR036852">
    <property type="entry name" value="Peptidase_S8/S53_dom_sf"/>
</dbReference>
<organism evidence="1 2">
    <name type="scientific">Bacillus gaemokensis</name>
    <dbReference type="NCBI Taxonomy" id="574375"/>
    <lineage>
        <taxon>Bacteria</taxon>
        <taxon>Bacillati</taxon>
        <taxon>Bacillota</taxon>
        <taxon>Bacilli</taxon>
        <taxon>Bacillales</taxon>
        <taxon>Bacillaceae</taxon>
        <taxon>Bacillus</taxon>
        <taxon>Bacillus cereus group</taxon>
    </lineage>
</organism>
<dbReference type="EMBL" id="JOTM01000003">
    <property type="protein sequence ID" value="KEK25065.1"/>
    <property type="molecule type" value="Genomic_DNA"/>
</dbReference>
<comment type="caution">
    <text evidence="1">The sequence shown here is derived from an EMBL/GenBank/DDBJ whole genome shotgun (WGS) entry which is preliminary data.</text>
</comment>
<dbReference type="GO" id="GO:0004252">
    <property type="term" value="F:serine-type endopeptidase activity"/>
    <property type="evidence" value="ECO:0007669"/>
    <property type="project" value="InterPro"/>
</dbReference>
<name>A0A073KER7_9BACI</name>
<dbReference type="Proteomes" id="UP000027778">
    <property type="component" value="Unassembled WGS sequence"/>
</dbReference>
<dbReference type="GO" id="GO:0006508">
    <property type="term" value="P:proteolysis"/>
    <property type="evidence" value="ECO:0007669"/>
    <property type="project" value="InterPro"/>
</dbReference>
<protein>
    <submittedName>
        <fullName evidence="1">Uncharacterized protein</fullName>
    </submittedName>
</protein>
<dbReference type="SUPFAM" id="SSF52743">
    <property type="entry name" value="Subtilisin-like"/>
    <property type="match status" value="1"/>
</dbReference>
<accession>A0A073KER7</accession>
<evidence type="ECO:0000313" key="2">
    <source>
        <dbReference type="Proteomes" id="UP000027778"/>
    </source>
</evidence>
<keyword evidence="2" id="KW-1185">Reference proteome</keyword>
<sequence>MFHDYYGYGTYVVGTRSLNWIIEEVQYGIEKKVNIISISLSTIFFNKLRRKVIKKAVTHNILIVCAAENYGNHNSLNKELDYPECLQRSKFSGSNNFSEHK</sequence>
<reference evidence="1 2" key="1">
    <citation type="submission" date="2014-06" db="EMBL/GenBank/DDBJ databases">
        <title>Draft genome sequence of Bacillus gaemokensis JCM 15801 (MCCC 1A00707).</title>
        <authorList>
            <person name="Lai Q."/>
            <person name="Liu Y."/>
            <person name="Shao Z."/>
        </authorList>
    </citation>
    <scope>NUCLEOTIDE SEQUENCE [LARGE SCALE GENOMIC DNA]</scope>
    <source>
        <strain evidence="1 2">JCM 15801</strain>
    </source>
</reference>
<proteinExistence type="predicted"/>
<dbReference type="Gene3D" id="3.40.50.200">
    <property type="entry name" value="Peptidase S8/S53 domain"/>
    <property type="match status" value="1"/>
</dbReference>
<evidence type="ECO:0000313" key="1">
    <source>
        <dbReference type="EMBL" id="KEK25065.1"/>
    </source>
</evidence>
<dbReference type="eggNOG" id="COG1404">
    <property type="taxonomic scope" value="Bacteria"/>
</dbReference>
<gene>
    <name evidence="1" type="ORF">BAGA_18430</name>
</gene>
<dbReference type="STRING" id="574375.AZF08_10580"/>
<dbReference type="AlphaFoldDB" id="A0A073KER7"/>